<protein>
    <submittedName>
        <fullName evidence="2">Uncharacterized protein</fullName>
    </submittedName>
</protein>
<sequence>MSVHTPTDAATLVMDSAEGFESLLEAAGTAAVARWENAWTNATWSNQPTSEAAHTKPLAAFDNRPTWDNPTATFDNRPTWDNWKNK</sequence>
<feature type="compositionally biased region" description="Polar residues" evidence="1">
    <location>
        <begin position="66"/>
        <end position="76"/>
    </location>
</feature>
<gene>
    <name evidence="2" type="ORF">ADK75_23235</name>
</gene>
<dbReference type="PATRIC" id="fig|1961.12.peg.5219"/>
<dbReference type="EMBL" id="LGUV01000336">
    <property type="protein sequence ID" value="KOG47552.1"/>
    <property type="molecule type" value="Genomic_DNA"/>
</dbReference>
<dbReference type="RefSeq" id="WP_053173544.1">
    <property type="nucleotide sequence ID" value="NZ_LGUV01000336.1"/>
</dbReference>
<name>A0A0L8MAV9_STRVG</name>
<comment type="caution">
    <text evidence="2">The sequence shown here is derived from an EMBL/GenBank/DDBJ whole genome shotgun (WGS) entry which is preliminary data.</text>
</comment>
<reference evidence="3" key="1">
    <citation type="submission" date="2015-07" db="EMBL/GenBank/DDBJ databases">
        <authorList>
            <consortium name="Consortium for Microbial Forensics and Genomics (microFORGE)"/>
            <person name="Knight B.M."/>
            <person name="Roberts D.P."/>
            <person name="Lin D."/>
            <person name="Hari K."/>
            <person name="Fletcher J."/>
            <person name="Melcher U."/>
            <person name="Blagden T."/>
            <person name="Winegar R.A."/>
        </authorList>
    </citation>
    <scope>NUCLEOTIDE SEQUENCE [LARGE SCALE GENOMIC DNA]</scope>
    <source>
        <strain evidence="3">NRRL B-1447</strain>
    </source>
</reference>
<accession>A0A0L8MAV9</accession>
<dbReference type="AlphaFoldDB" id="A0A0L8MAV9"/>
<organism evidence="2 3">
    <name type="scientific">Streptomyces virginiae</name>
    <name type="common">Streptomyces cinnamonensis</name>
    <dbReference type="NCBI Taxonomy" id="1961"/>
    <lineage>
        <taxon>Bacteria</taxon>
        <taxon>Bacillati</taxon>
        <taxon>Actinomycetota</taxon>
        <taxon>Actinomycetes</taxon>
        <taxon>Kitasatosporales</taxon>
        <taxon>Streptomycetaceae</taxon>
        <taxon>Streptomyces</taxon>
    </lineage>
</organism>
<evidence type="ECO:0000313" key="2">
    <source>
        <dbReference type="EMBL" id="KOG47552.1"/>
    </source>
</evidence>
<proteinExistence type="predicted"/>
<evidence type="ECO:0000256" key="1">
    <source>
        <dbReference type="SAM" id="MobiDB-lite"/>
    </source>
</evidence>
<dbReference type="OrthoDB" id="4252545at2"/>
<dbReference type="NCBIfam" id="NF041721">
    <property type="entry name" value="phane_AmcA_1"/>
    <property type="match status" value="1"/>
</dbReference>
<evidence type="ECO:0000313" key="3">
    <source>
        <dbReference type="Proteomes" id="UP000037084"/>
    </source>
</evidence>
<dbReference type="Proteomes" id="UP000037084">
    <property type="component" value="Unassembled WGS sequence"/>
</dbReference>
<feature type="region of interest" description="Disordered" evidence="1">
    <location>
        <begin position="44"/>
        <end position="86"/>
    </location>
</feature>